<gene>
    <name evidence="1" type="ORF">ABO01nite_06800</name>
</gene>
<accession>A0AAN4R1S3</accession>
<reference evidence="1 2" key="1">
    <citation type="submission" date="2019-07" db="EMBL/GenBank/DDBJ databases">
        <title>Whole genome shotgun sequence of Asaia bogorensis NBRC 16594.</title>
        <authorList>
            <person name="Hosoyama A."/>
            <person name="Uohara A."/>
            <person name="Ohji S."/>
            <person name="Ichikawa N."/>
        </authorList>
    </citation>
    <scope>NUCLEOTIDE SEQUENCE [LARGE SCALE GENOMIC DNA]</scope>
    <source>
        <strain evidence="1 2">NBRC 16594</strain>
    </source>
</reference>
<sequence>MTGATRNGYLEAGDSLSQIASLHEQCAAEFEQTAIVRRGPACCFNEHQEITASVQCLGQP</sequence>
<dbReference type="AlphaFoldDB" id="A0AAN4R1S3"/>
<dbReference type="EMBL" id="BJVS01000001">
    <property type="protein sequence ID" value="GEL52673.1"/>
    <property type="molecule type" value="Genomic_DNA"/>
</dbReference>
<name>A0AAN4R1S3_9PROT</name>
<comment type="caution">
    <text evidence="1">The sequence shown here is derived from an EMBL/GenBank/DDBJ whole genome shotgun (WGS) entry which is preliminary data.</text>
</comment>
<organism evidence="1 2">
    <name type="scientific">Asaia bogorensis NBRC 16594</name>
    <dbReference type="NCBI Taxonomy" id="1231624"/>
    <lineage>
        <taxon>Bacteria</taxon>
        <taxon>Pseudomonadati</taxon>
        <taxon>Pseudomonadota</taxon>
        <taxon>Alphaproteobacteria</taxon>
        <taxon>Acetobacterales</taxon>
        <taxon>Acetobacteraceae</taxon>
        <taxon>Asaia</taxon>
    </lineage>
</organism>
<dbReference type="Proteomes" id="UP000321287">
    <property type="component" value="Unassembled WGS sequence"/>
</dbReference>
<evidence type="ECO:0000313" key="1">
    <source>
        <dbReference type="EMBL" id="GEL52673.1"/>
    </source>
</evidence>
<proteinExistence type="predicted"/>
<protein>
    <submittedName>
        <fullName evidence="1">Uncharacterized protein</fullName>
    </submittedName>
</protein>
<evidence type="ECO:0000313" key="2">
    <source>
        <dbReference type="Proteomes" id="UP000321287"/>
    </source>
</evidence>
<keyword evidence="2" id="KW-1185">Reference proteome</keyword>